<evidence type="ECO:0000313" key="2">
    <source>
        <dbReference type="EMBL" id="KAJ1206816.1"/>
    </source>
</evidence>
<evidence type="ECO:0000313" key="3">
    <source>
        <dbReference type="Proteomes" id="UP001066276"/>
    </source>
</evidence>
<keyword evidence="3" id="KW-1185">Reference proteome</keyword>
<dbReference type="EMBL" id="JANPWB010000002">
    <property type="protein sequence ID" value="KAJ1206816.1"/>
    <property type="molecule type" value="Genomic_DNA"/>
</dbReference>
<accession>A0AAV7W282</accession>
<name>A0AAV7W282_PLEWA</name>
<sequence>MEEPMTAGSVPPSVRFSPRADRGSLRARMTPMEDRTADGGLWPSDSRFAAVPADSRLEDDMERFIQEIAAVGCHLDAMESKITDLSAASISIRADIASFQDMVTDLNHYLTNVEGQLATLPL</sequence>
<comment type="caution">
    <text evidence="2">The sequence shown here is derived from an EMBL/GenBank/DDBJ whole genome shotgun (WGS) entry which is preliminary data.</text>
</comment>
<dbReference type="Proteomes" id="UP001066276">
    <property type="component" value="Chromosome 1_2"/>
</dbReference>
<evidence type="ECO:0000256" key="1">
    <source>
        <dbReference type="SAM" id="MobiDB-lite"/>
    </source>
</evidence>
<dbReference type="AlphaFoldDB" id="A0AAV7W282"/>
<reference evidence="2" key="1">
    <citation type="journal article" date="2022" name="bioRxiv">
        <title>Sequencing and chromosome-scale assembly of the giantPleurodeles waltlgenome.</title>
        <authorList>
            <person name="Brown T."/>
            <person name="Elewa A."/>
            <person name="Iarovenko S."/>
            <person name="Subramanian E."/>
            <person name="Araus A.J."/>
            <person name="Petzold A."/>
            <person name="Susuki M."/>
            <person name="Suzuki K.-i.T."/>
            <person name="Hayashi T."/>
            <person name="Toyoda A."/>
            <person name="Oliveira C."/>
            <person name="Osipova E."/>
            <person name="Leigh N.D."/>
            <person name="Simon A."/>
            <person name="Yun M.H."/>
        </authorList>
    </citation>
    <scope>NUCLEOTIDE SEQUENCE</scope>
    <source>
        <strain evidence="2">20211129_DDA</strain>
        <tissue evidence="2">Liver</tissue>
    </source>
</reference>
<organism evidence="2 3">
    <name type="scientific">Pleurodeles waltl</name>
    <name type="common">Iberian ribbed newt</name>
    <dbReference type="NCBI Taxonomy" id="8319"/>
    <lineage>
        <taxon>Eukaryota</taxon>
        <taxon>Metazoa</taxon>
        <taxon>Chordata</taxon>
        <taxon>Craniata</taxon>
        <taxon>Vertebrata</taxon>
        <taxon>Euteleostomi</taxon>
        <taxon>Amphibia</taxon>
        <taxon>Batrachia</taxon>
        <taxon>Caudata</taxon>
        <taxon>Salamandroidea</taxon>
        <taxon>Salamandridae</taxon>
        <taxon>Pleurodelinae</taxon>
        <taxon>Pleurodeles</taxon>
    </lineage>
</organism>
<feature type="region of interest" description="Disordered" evidence="1">
    <location>
        <begin position="1"/>
        <end position="41"/>
    </location>
</feature>
<proteinExistence type="predicted"/>
<protein>
    <submittedName>
        <fullName evidence="2">Uncharacterized protein</fullName>
    </submittedName>
</protein>
<gene>
    <name evidence="2" type="ORF">NDU88_002213</name>
</gene>